<dbReference type="InterPro" id="IPR015414">
    <property type="entry name" value="TMEM64"/>
</dbReference>
<feature type="transmembrane region" description="Helical" evidence="7">
    <location>
        <begin position="44"/>
        <end position="60"/>
    </location>
</feature>
<comment type="subcellular location">
    <subcellularLocation>
        <location evidence="1 7">Cell membrane</location>
        <topology evidence="1 7">Multi-pass membrane protein</topology>
    </subcellularLocation>
</comment>
<feature type="transmembrane region" description="Helical" evidence="7">
    <location>
        <begin position="186"/>
        <end position="205"/>
    </location>
</feature>
<keyword evidence="5 7" id="KW-1133">Transmembrane helix</keyword>
<feature type="transmembrane region" description="Helical" evidence="7">
    <location>
        <begin position="12"/>
        <end position="32"/>
    </location>
</feature>
<comment type="similarity">
    <text evidence="2 7">Belongs to the TVP38/TMEM64 family.</text>
</comment>
<dbReference type="RefSeq" id="WP_407986575.1">
    <property type="nucleotide sequence ID" value="NZ_AP035881.2"/>
</dbReference>
<keyword evidence="4 7" id="KW-0812">Transmembrane</keyword>
<evidence type="ECO:0000256" key="5">
    <source>
        <dbReference type="ARBA" id="ARBA00022989"/>
    </source>
</evidence>
<name>A0AB33JRP8_9ACTN</name>
<dbReference type="PANTHER" id="PTHR12677">
    <property type="entry name" value="GOLGI APPARATUS MEMBRANE PROTEIN TVP38-RELATED"/>
    <property type="match status" value="1"/>
</dbReference>
<dbReference type="PANTHER" id="PTHR12677:SF59">
    <property type="entry name" value="GOLGI APPARATUS MEMBRANE PROTEIN TVP38-RELATED"/>
    <property type="match status" value="1"/>
</dbReference>
<proteinExistence type="inferred from homology"/>
<feature type="transmembrane region" description="Helical" evidence="7">
    <location>
        <begin position="80"/>
        <end position="99"/>
    </location>
</feature>
<feature type="region of interest" description="Disordered" evidence="8">
    <location>
        <begin position="217"/>
        <end position="239"/>
    </location>
</feature>
<evidence type="ECO:0000313" key="10">
    <source>
        <dbReference type="EMBL" id="BFP43979.1"/>
    </source>
</evidence>
<dbReference type="InterPro" id="IPR032816">
    <property type="entry name" value="VTT_dom"/>
</dbReference>
<evidence type="ECO:0000259" key="9">
    <source>
        <dbReference type="Pfam" id="PF09335"/>
    </source>
</evidence>
<evidence type="ECO:0000256" key="7">
    <source>
        <dbReference type="RuleBase" id="RU366058"/>
    </source>
</evidence>
<gene>
    <name evidence="10" type="ORF">KCMC57_03470</name>
</gene>
<evidence type="ECO:0000256" key="6">
    <source>
        <dbReference type="ARBA" id="ARBA00023136"/>
    </source>
</evidence>
<feature type="transmembrane region" description="Helical" evidence="7">
    <location>
        <begin position="153"/>
        <end position="174"/>
    </location>
</feature>
<reference evidence="10" key="1">
    <citation type="submission" date="2024-07" db="EMBL/GenBank/DDBJ databases">
        <title>Complete genome sequences of cellulolytic bacteria, Kitasatospora sp. CMC57 and Streptomyces sp. CMC78, isolated from Japanese agricultural soil.</title>
        <authorList>
            <person name="Hashimoto T."/>
            <person name="Ito M."/>
            <person name="Iwamoto M."/>
            <person name="Fukahori D."/>
            <person name="Shoda T."/>
            <person name="Sakoda M."/>
            <person name="Morohoshi T."/>
            <person name="Mitsuboshi M."/>
            <person name="Nishizawa T."/>
        </authorList>
    </citation>
    <scope>NUCLEOTIDE SEQUENCE</scope>
    <source>
        <strain evidence="10">CMC57</strain>
    </source>
</reference>
<evidence type="ECO:0000256" key="2">
    <source>
        <dbReference type="ARBA" id="ARBA00008640"/>
    </source>
</evidence>
<organism evidence="10">
    <name type="scientific">Kitasatospora sp. CMC57</name>
    <dbReference type="NCBI Taxonomy" id="3231513"/>
    <lineage>
        <taxon>Bacteria</taxon>
        <taxon>Bacillati</taxon>
        <taxon>Actinomycetota</taxon>
        <taxon>Actinomycetes</taxon>
        <taxon>Kitasatosporales</taxon>
        <taxon>Streptomycetaceae</taxon>
        <taxon>Kitasatospora</taxon>
    </lineage>
</organism>
<sequence>MPVVSRVVRSPWFRLGALLAVLAAAAGSLLLWNPIDLLRDGVPIPVFLLVYAVATLAFVPKPALNGAAGMVLGTAQGVPVAVAATTLGALLGFWLGRALGRDAVRPLLRGRIVSALDRRLSEHGFRSMLLVRVVPGVPFQAANYAAAFSGVRVLPYTVATALGVAPGTAAYVIAGASSGHPDSPAFLISAALIVLMCLFTLVSAWRAYRAARRQQATGPATGPATDEAPALSAVPSPGR</sequence>
<keyword evidence="6 7" id="KW-0472">Membrane</keyword>
<dbReference type="Pfam" id="PF09335">
    <property type="entry name" value="VTT_dom"/>
    <property type="match status" value="1"/>
</dbReference>
<evidence type="ECO:0000256" key="4">
    <source>
        <dbReference type="ARBA" id="ARBA00022692"/>
    </source>
</evidence>
<keyword evidence="3 7" id="KW-1003">Cell membrane</keyword>
<evidence type="ECO:0000256" key="8">
    <source>
        <dbReference type="SAM" id="MobiDB-lite"/>
    </source>
</evidence>
<feature type="domain" description="VTT" evidence="9">
    <location>
        <begin position="59"/>
        <end position="176"/>
    </location>
</feature>
<dbReference type="EMBL" id="AP035881">
    <property type="protein sequence ID" value="BFP43979.1"/>
    <property type="molecule type" value="Genomic_DNA"/>
</dbReference>
<evidence type="ECO:0000256" key="3">
    <source>
        <dbReference type="ARBA" id="ARBA00022475"/>
    </source>
</evidence>
<dbReference type="AlphaFoldDB" id="A0AB33JRP8"/>
<protein>
    <recommendedName>
        <fullName evidence="7">TVP38/TMEM64 family membrane protein</fullName>
    </recommendedName>
</protein>
<accession>A0AB33JRP8</accession>
<evidence type="ECO:0000256" key="1">
    <source>
        <dbReference type="ARBA" id="ARBA00004651"/>
    </source>
</evidence>
<dbReference type="GO" id="GO:0005886">
    <property type="term" value="C:plasma membrane"/>
    <property type="evidence" value="ECO:0007669"/>
    <property type="project" value="UniProtKB-SubCell"/>
</dbReference>